<dbReference type="AlphaFoldDB" id="A0A6V7HB03"/>
<dbReference type="Proteomes" id="UP000752696">
    <property type="component" value="Unassembled WGS sequence"/>
</dbReference>
<feature type="non-terminal residue" evidence="2">
    <location>
        <position position="176"/>
    </location>
</feature>
<protein>
    <submittedName>
        <fullName evidence="2">Uncharacterized protein</fullName>
    </submittedName>
</protein>
<comment type="caution">
    <text evidence="2">The sequence shown here is derived from an EMBL/GenBank/DDBJ whole genome shotgun (WGS) entry which is preliminary data.</text>
</comment>
<keyword evidence="3" id="KW-1185">Reference proteome</keyword>
<gene>
    <name evidence="2" type="ORF">MHI_LOCUS709643</name>
</gene>
<proteinExistence type="predicted"/>
<organism evidence="2 3">
    <name type="scientific">Heterotrigona itama</name>
    <dbReference type="NCBI Taxonomy" id="395501"/>
    <lineage>
        <taxon>Eukaryota</taxon>
        <taxon>Metazoa</taxon>
        <taxon>Ecdysozoa</taxon>
        <taxon>Arthropoda</taxon>
        <taxon>Hexapoda</taxon>
        <taxon>Insecta</taxon>
        <taxon>Pterygota</taxon>
        <taxon>Neoptera</taxon>
        <taxon>Endopterygota</taxon>
        <taxon>Hymenoptera</taxon>
        <taxon>Apocrita</taxon>
        <taxon>Aculeata</taxon>
        <taxon>Apoidea</taxon>
        <taxon>Anthophila</taxon>
        <taxon>Apidae</taxon>
        <taxon>Heterotrigona</taxon>
    </lineage>
</organism>
<evidence type="ECO:0000313" key="2">
    <source>
        <dbReference type="EMBL" id="CAD1477093.1"/>
    </source>
</evidence>
<feature type="region of interest" description="Disordered" evidence="1">
    <location>
        <begin position="146"/>
        <end position="176"/>
    </location>
</feature>
<accession>A0A6V7HB03</accession>
<evidence type="ECO:0000256" key="1">
    <source>
        <dbReference type="SAM" id="MobiDB-lite"/>
    </source>
</evidence>
<reference evidence="2" key="1">
    <citation type="submission" date="2020-07" db="EMBL/GenBank/DDBJ databases">
        <authorList>
            <person name="Nazaruddin N."/>
        </authorList>
    </citation>
    <scope>NUCLEOTIDE SEQUENCE</scope>
</reference>
<dbReference type="EMBL" id="CAJDYZ010009823">
    <property type="protein sequence ID" value="CAD1477093.1"/>
    <property type="molecule type" value="Genomic_DNA"/>
</dbReference>
<sequence length="176" mass="20415">HLFPISNLKRPSMSSVLMIDEFSVPGQPRCDLHINRNTSDLFISALRSSRGTRKVVESIAIENESGSLKGSFEENVSRVLEPRCKEQGDCRRQDCQEGESKETKLEIKITAKMQMKVSYLPTNFMDSQWHIWTLSFEEEEVWKIRKEDGKRERGRKERGEGRDEHQSKATTDTRKP</sequence>
<name>A0A6V7HB03_9HYME</name>
<evidence type="ECO:0000313" key="3">
    <source>
        <dbReference type="Proteomes" id="UP000752696"/>
    </source>
</evidence>